<dbReference type="InParanoid" id="A0A3B1JU44"/>
<name>A0A3B1JU44_ASTMX</name>
<dbReference type="InterPro" id="IPR051567">
    <property type="entry name" value="Unconventional_Myosin_ATPase"/>
</dbReference>
<reference evidence="2" key="2">
    <citation type="journal article" date="2014" name="Nat. Commun.">
        <title>The cavefish genome reveals candidate genes for eye loss.</title>
        <authorList>
            <person name="McGaugh S.E."/>
            <person name="Gross J.B."/>
            <person name="Aken B."/>
            <person name="Blin M."/>
            <person name="Borowsky R."/>
            <person name="Chalopin D."/>
            <person name="Hinaux H."/>
            <person name="Jeffery W.R."/>
            <person name="Keene A."/>
            <person name="Ma L."/>
            <person name="Minx P."/>
            <person name="Murphy D."/>
            <person name="O'Quin K.E."/>
            <person name="Retaux S."/>
            <person name="Rohner N."/>
            <person name="Searle S.M."/>
            <person name="Stahl B.A."/>
            <person name="Tabin C."/>
            <person name="Volff J.N."/>
            <person name="Yoshizawa M."/>
            <person name="Warren W.C."/>
        </authorList>
    </citation>
    <scope>NUCLEOTIDE SEQUENCE [LARGE SCALE GENOMIC DNA]</scope>
    <source>
        <strain evidence="2">female</strain>
    </source>
</reference>
<keyword evidence="2" id="KW-1185">Reference proteome</keyword>
<dbReference type="Bgee" id="ENSAMXG00000040802">
    <property type="expression patterns" value="Expressed in testis and 1 other cell type or tissue"/>
</dbReference>
<dbReference type="PANTHER" id="PTHR22692:SF21">
    <property type="entry name" value="MYOSIN XVA"/>
    <property type="match status" value="1"/>
</dbReference>
<evidence type="ECO:0000313" key="1">
    <source>
        <dbReference type="Ensembl" id="ENSAMXP00000045256.1"/>
    </source>
</evidence>
<dbReference type="PANTHER" id="PTHR22692">
    <property type="entry name" value="MYOSIN VII, XV"/>
    <property type="match status" value="1"/>
</dbReference>
<dbReference type="Proteomes" id="UP000018467">
    <property type="component" value="Unassembled WGS sequence"/>
</dbReference>
<protein>
    <submittedName>
        <fullName evidence="1">Uncharacterized protein</fullName>
    </submittedName>
</protein>
<reference evidence="1" key="4">
    <citation type="submission" date="2025-09" db="UniProtKB">
        <authorList>
            <consortium name="Ensembl"/>
        </authorList>
    </citation>
    <scope>IDENTIFICATION</scope>
</reference>
<accession>A0A3B1JU44</accession>
<dbReference type="Gene3D" id="2.30.30.40">
    <property type="entry name" value="SH3 Domains"/>
    <property type="match status" value="1"/>
</dbReference>
<evidence type="ECO:0000313" key="2">
    <source>
        <dbReference type="Proteomes" id="UP000018467"/>
    </source>
</evidence>
<dbReference type="SUPFAM" id="SSF50044">
    <property type="entry name" value="SH3-domain"/>
    <property type="match status" value="1"/>
</dbReference>
<dbReference type="AlphaFoldDB" id="A0A3B1JU44"/>
<dbReference type="Ensembl" id="ENSAMXT00000040498.1">
    <property type="protein sequence ID" value="ENSAMXP00000045256.1"/>
    <property type="gene ID" value="ENSAMXG00000040802.1"/>
</dbReference>
<dbReference type="InterPro" id="IPR036028">
    <property type="entry name" value="SH3-like_dom_sf"/>
</dbReference>
<organism evidence="1 2">
    <name type="scientific">Astyanax mexicanus</name>
    <name type="common">Blind cave fish</name>
    <name type="synonym">Astyanax fasciatus mexicanus</name>
    <dbReference type="NCBI Taxonomy" id="7994"/>
    <lineage>
        <taxon>Eukaryota</taxon>
        <taxon>Metazoa</taxon>
        <taxon>Chordata</taxon>
        <taxon>Craniata</taxon>
        <taxon>Vertebrata</taxon>
        <taxon>Euteleostomi</taxon>
        <taxon>Actinopterygii</taxon>
        <taxon>Neopterygii</taxon>
        <taxon>Teleostei</taxon>
        <taxon>Ostariophysi</taxon>
        <taxon>Characiformes</taxon>
        <taxon>Characoidei</taxon>
        <taxon>Acestrorhamphidae</taxon>
        <taxon>Acestrorhamphinae</taxon>
        <taxon>Astyanax</taxon>
    </lineage>
</organism>
<proteinExistence type="predicted"/>
<dbReference type="GeneTree" id="ENSGT00940000167865"/>
<sequence length="123" mass="13949">MLEFNLMSEKLILFSAKAPQIKHLVDLFISQLKKDSEYAVAERNYITEDRALLSFHKGDIIRLQAMDGLEEGQLYGCVVKKKVIYLEEMKRDTADFGKTCLITEKTKTNVLTVSDLSESAGLD</sequence>
<reference evidence="2" key="1">
    <citation type="submission" date="2013-03" db="EMBL/GenBank/DDBJ databases">
        <authorList>
            <person name="Jeffery W."/>
            <person name="Warren W."/>
            <person name="Wilson R.K."/>
        </authorList>
    </citation>
    <scope>NUCLEOTIDE SEQUENCE</scope>
    <source>
        <strain evidence="2">female</strain>
    </source>
</reference>
<reference evidence="1" key="3">
    <citation type="submission" date="2025-08" db="UniProtKB">
        <authorList>
            <consortium name="Ensembl"/>
        </authorList>
    </citation>
    <scope>IDENTIFICATION</scope>
</reference>
<dbReference type="STRING" id="7994.ENSAMXP00000045256"/>